<dbReference type="Proteomes" id="UP001153618">
    <property type="component" value="Unassembled WGS sequence"/>
</dbReference>
<feature type="compositionally biased region" description="Basic and acidic residues" evidence="1">
    <location>
        <begin position="290"/>
        <end position="299"/>
    </location>
</feature>
<comment type="caution">
    <text evidence="3">The sequence shown here is derived from an EMBL/GenBank/DDBJ whole genome shotgun (WGS) entry which is preliminary data.</text>
</comment>
<dbReference type="EMBL" id="CAJVOS010000026">
    <property type="protein sequence ID" value="CAG8113081.1"/>
    <property type="molecule type" value="Genomic_DNA"/>
</dbReference>
<dbReference type="PANTHER" id="PTHR21540">
    <property type="entry name" value="RING FINGER AND SWIM DOMAIN-CONTAINING PROTEIN 2"/>
    <property type="match status" value="1"/>
</dbReference>
<feature type="domain" description="RING-type" evidence="2">
    <location>
        <begin position="325"/>
        <end position="354"/>
    </location>
</feature>
<dbReference type="InterPro" id="IPR013083">
    <property type="entry name" value="Znf_RING/FYVE/PHD"/>
</dbReference>
<protein>
    <recommendedName>
        <fullName evidence="2">RING-type domain-containing protein</fullName>
    </recommendedName>
</protein>
<dbReference type="Pfam" id="PF13639">
    <property type="entry name" value="zf-RING_2"/>
    <property type="match status" value="1"/>
</dbReference>
<dbReference type="SUPFAM" id="SSF57850">
    <property type="entry name" value="RING/U-box"/>
    <property type="match status" value="1"/>
</dbReference>
<evidence type="ECO:0000256" key="1">
    <source>
        <dbReference type="SAM" id="MobiDB-lite"/>
    </source>
</evidence>
<feature type="region of interest" description="Disordered" evidence="1">
    <location>
        <begin position="156"/>
        <end position="207"/>
    </location>
</feature>
<feature type="region of interest" description="Disordered" evidence="1">
    <location>
        <begin position="105"/>
        <end position="139"/>
    </location>
</feature>
<feature type="compositionally biased region" description="Polar residues" evidence="1">
    <location>
        <begin position="225"/>
        <end position="261"/>
    </location>
</feature>
<organism evidence="3 4">
    <name type="scientific">Penicillium olsonii</name>
    <dbReference type="NCBI Taxonomy" id="99116"/>
    <lineage>
        <taxon>Eukaryota</taxon>
        <taxon>Fungi</taxon>
        <taxon>Dikarya</taxon>
        <taxon>Ascomycota</taxon>
        <taxon>Pezizomycotina</taxon>
        <taxon>Eurotiomycetes</taxon>
        <taxon>Eurotiomycetidae</taxon>
        <taxon>Eurotiales</taxon>
        <taxon>Aspergillaceae</taxon>
        <taxon>Penicillium</taxon>
    </lineage>
</organism>
<dbReference type="PANTHER" id="PTHR21540:SF0">
    <property type="entry name" value="PHD FAMILY PROTEIN"/>
    <property type="match status" value="1"/>
</dbReference>
<sequence>MPPRQSSRSSPPLLSLSEIINLEPEEEPWCAGYAPSQRRRCHARTNARGRRSAMALLDKGTERLHAGLSIDTLLEDLAPHVLCTRFHQNQASELSSRFKRKVRTYLESQTPTTPSSRTASLSSQTHTVRSTGTERGERAALLRKLRETLDELRRLEDAESDRQHDSRSSRRRETESSSRMLSPRTSESPPRRQISQEPRVARGVERRPTEYSVFSLTATVPSVAQPQFNSTRGDETLSQAQEGPSTVARVSSRTNPLSNAGTKPRVTRREIEGACGICLCDLHIPNEDEHTTEADAETEHDTEDGQDGNNEDHGDGDEQREEELTWCKERCGVNFHKQCMDQWLARARTCPACRSKWEHTH</sequence>
<proteinExistence type="predicted"/>
<dbReference type="InterPro" id="IPR039903">
    <property type="entry name" value="Zswim2"/>
</dbReference>
<dbReference type="Gene3D" id="3.30.40.10">
    <property type="entry name" value="Zinc/RING finger domain, C3HC4 (zinc finger)"/>
    <property type="match status" value="1"/>
</dbReference>
<dbReference type="GO" id="GO:0061630">
    <property type="term" value="F:ubiquitin protein ligase activity"/>
    <property type="evidence" value="ECO:0007669"/>
    <property type="project" value="InterPro"/>
</dbReference>
<feature type="region of interest" description="Disordered" evidence="1">
    <location>
        <begin position="290"/>
        <end position="321"/>
    </location>
</feature>
<evidence type="ECO:0000313" key="4">
    <source>
        <dbReference type="Proteomes" id="UP001153618"/>
    </source>
</evidence>
<accession>A0A9W4MUM2</accession>
<feature type="region of interest" description="Disordered" evidence="1">
    <location>
        <begin position="225"/>
        <end position="266"/>
    </location>
</feature>
<keyword evidence="4" id="KW-1185">Reference proteome</keyword>
<reference evidence="3" key="1">
    <citation type="submission" date="2021-07" db="EMBL/GenBank/DDBJ databases">
        <authorList>
            <person name="Branca A.L. A."/>
        </authorList>
    </citation>
    <scope>NUCLEOTIDE SEQUENCE</scope>
</reference>
<dbReference type="InterPro" id="IPR001841">
    <property type="entry name" value="Znf_RING"/>
</dbReference>
<dbReference type="OrthoDB" id="8062037at2759"/>
<feature type="compositionally biased region" description="Polar residues" evidence="1">
    <location>
        <begin position="183"/>
        <end position="196"/>
    </location>
</feature>
<name>A0A9W4MUM2_PENOL</name>
<evidence type="ECO:0000259" key="2">
    <source>
        <dbReference type="Pfam" id="PF13639"/>
    </source>
</evidence>
<evidence type="ECO:0000313" key="3">
    <source>
        <dbReference type="EMBL" id="CAG8113081.1"/>
    </source>
</evidence>
<feature type="compositionally biased region" description="Polar residues" evidence="1">
    <location>
        <begin position="106"/>
        <end position="131"/>
    </location>
</feature>
<feature type="compositionally biased region" description="Basic and acidic residues" evidence="1">
    <location>
        <begin position="156"/>
        <end position="176"/>
    </location>
</feature>
<dbReference type="AlphaFoldDB" id="A0A9W4MUM2"/>
<gene>
    <name evidence="3" type="ORF">POLS_LOCUS5014</name>
</gene>
<feature type="compositionally biased region" description="Basic and acidic residues" evidence="1">
    <location>
        <begin position="310"/>
        <end position="321"/>
    </location>
</feature>